<keyword evidence="4" id="KW-1185">Reference proteome</keyword>
<dbReference type="EMBL" id="BAABLM010000001">
    <property type="protein sequence ID" value="GAA4668804.1"/>
    <property type="molecule type" value="Genomic_DNA"/>
</dbReference>
<keyword evidence="1" id="KW-0812">Transmembrane</keyword>
<evidence type="ECO:0000313" key="4">
    <source>
        <dbReference type="Proteomes" id="UP001501295"/>
    </source>
</evidence>
<sequence>MIDWLIGAGFLALVVVVYLFMRAGWKARGRRQAGVSRPPVAPGDDVLGPATLEKRVFYVATSKNGDPLDRIVVGGLGFRGRATVSVHPTGIRLAIAGNDPILIEPAALREVGRATWTIDRVVETDGLVLVGWRLGDLDVDTYLRDSTDPHDLIDAMNQLITTTGNGAETAPGTTTGEKTP</sequence>
<dbReference type="Pfam" id="PF25362">
    <property type="entry name" value="bPH_11"/>
    <property type="match status" value="1"/>
</dbReference>
<evidence type="ECO:0000313" key="3">
    <source>
        <dbReference type="EMBL" id="GAA4668804.1"/>
    </source>
</evidence>
<protein>
    <recommendedName>
        <fullName evidence="2">PH domain-containing protein</fullName>
    </recommendedName>
</protein>
<accession>A0ABP8VRB6</accession>
<dbReference type="Proteomes" id="UP001501295">
    <property type="component" value="Unassembled WGS sequence"/>
</dbReference>
<organism evidence="3 4">
    <name type="scientific">Frondihabitans cladoniiphilus</name>
    <dbReference type="NCBI Taxonomy" id="715785"/>
    <lineage>
        <taxon>Bacteria</taxon>
        <taxon>Bacillati</taxon>
        <taxon>Actinomycetota</taxon>
        <taxon>Actinomycetes</taxon>
        <taxon>Micrococcales</taxon>
        <taxon>Microbacteriaceae</taxon>
        <taxon>Frondihabitans</taxon>
    </lineage>
</organism>
<feature type="transmembrane region" description="Helical" evidence="1">
    <location>
        <begin position="6"/>
        <end position="25"/>
    </location>
</feature>
<comment type="caution">
    <text evidence="3">The sequence shown here is derived from an EMBL/GenBank/DDBJ whole genome shotgun (WGS) entry which is preliminary data.</text>
</comment>
<dbReference type="InterPro" id="IPR057446">
    <property type="entry name" value="PH_bac"/>
</dbReference>
<evidence type="ECO:0000256" key="1">
    <source>
        <dbReference type="SAM" id="Phobius"/>
    </source>
</evidence>
<keyword evidence="1" id="KW-1133">Transmembrane helix</keyword>
<proteinExistence type="predicted"/>
<dbReference type="RefSeq" id="WP_345373804.1">
    <property type="nucleotide sequence ID" value="NZ_BAABLM010000001.1"/>
</dbReference>
<name>A0ABP8VRB6_9MICO</name>
<reference evidence="4" key="1">
    <citation type="journal article" date="2019" name="Int. J. Syst. Evol. Microbiol.">
        <title>The Global Catalogue of Microorganisms (GCM) 10K type strain sequencing project: providing services to taxonomists for standard genome sequencing and annotation.</title>
        <authorList>
            <consortium name="The Broad Institute Genomics Platform"/>
            <consortium name="The Broad Institute Genome Sequencing Center for Infectious Disease"/>
            <person name="Wu L."/>
            <person name="Ma J."/>
        </authorList>
    </citation>
    <scope>NUCLEOTIDE SEQUENCE [LARGE SCALE GENOMIC DNA]</scope>
    <source>
        <strain evidence="4">JCM 18956</strain>
    </source>
</reference>
<evidence type="ECO:0000259" key="2">
    <source>
        <dbReference type="Pfam" id="PF25362"/>
    </source>
</evidence>
<gene>
    <name evidence="3" type="ORF">GCM10025780_09680</name>
</gene>
<keyword evidence="1" id="KW-0472">Membrane</keyword>
<feature type="domain" description="PH" evidence="2">
    <location>
        <begin position="43"/>
        <end position="146"/>
    </location>
</feature>